<feature type="compositionally biased region" description="Acidic residues" evidence="1">
    <location>
        <begin position="836"/>
        <end position="848"/>
    </location>
</feature>
<feature type="compositionally biased region" description="Polar residues" evidence="1">
    <location>
        <begin position="69"/>
        <end position="94"/>
    </location>
</feature>
<organism evidence="2 3">
    <name type="scientific">Ophiocordyceps camponoti-rufipedis</name>
    <dbReference type="NCBI Taxonomy" id="2004952"/>
    <lineage>
        <taxon>Eukaryota</taxon>
        <taxon>Fungi</taxon>
        <taxon>Dikarya</taxon>
        <taxon>Ascomycota</taxon>
        <taxon>Pezizomycotina</taxon>
        <taxon>Sordariomycetes</taxon>
        <taxon>Hypocreomycetidae</taxon>
        <taxon>Hypocreales</taxon>
        <taxon>Ophiocordycipitaceae</taxon>
        <taxon>Ophiocordyceps</taxon>
    </lineage>
</organism>
<feature type="compositionally biased region" description="Polar residues" evidence="1">
    <location>
        <begin position="808"/>
        <end position="818"/>
    </location>
</feature>
<dbReference type="AlphaFoldDB" id="A0A2C5Z7Q1"/>
<feature type="compositionally biased region" description="Polar residues" evidence="1">
    <location>
        <begin position="155"/>
        <end position="173"/>
    </location>
</feature>
<feature type="region of interest" description="Disordered" evidence="1">
    <location>
        <begin position="510"/>
        <end position="551"/>
    </location>
</feature>
<name>A0A2C5Z7Q1_9HYPO</name>
<feature type="region of interest" description="Disordered" evidence="1">
    <location>
        <begin position="58"/>
        <end position="104"/>
    </location>
</feature>
<accession>A0A2C5Z7Q1</accession>
<feature type="compositionally biased region" description="Basic and acidic residues" evidence="1">
    <location>
        <begin position="371"/>
        <end position="382"/>
    </location>
</feature>
<dbReference type="OrthoDB" id="5396252at2759"/>
<keyword evidence="3" id="KW-1185">Reference proteome</keyword>
<feature type="compositionally biased region" description="Low complexity" evidence="1">
    <location>
        <begin position="768"/>
        <end position="778"/>
    </location>
</feature>
<feature type="region of interest" description="Disordered" evidence="1">
    <location>
        <begin position="119"/>
        <end position="173"/>
    </location>
</feature>
<dbReference type="PANTHER" id="PTHR42068:SF1">
    <property type="entry name" value="YALI0B18964P"/>
    <property type="match status" value="1"/>
</dbReference>
<proteinExistence type="predicted"/>
<protein>
    <submittedName>
        <fullName evidence="2">Uncharacterized protein</fullName>
    </submittedName>
</protein>
<feature type="region of interest" description="Disordered" evidence="1">
    <location>
        <begin position="300"/>
        <end position="341"/>
    </location>
</feature>
<gene>
    <name evidence="2" type="ORF">CDD80_2388</name>
</gene>
<dbReference type="Proteomes" id="UP000226431">
    <property type="component" value="Unassembled WGS sequence"/>
</dbReference>
<dbReference type="STRING" id="2004952.A0A2C5Z7Q1"/>
<evidence type="ECO:0000313" key="2">
    <source>
        <dbReference type="EMBL" id="PHH75414.1"/>
    </source>
</evidence>
<feature type="compositionally biased region" description="Acidic residues" evidence="1">
    <location>
        <begin position="396"/>
        <end position="415"/>
    </location>
</feature>
<comment type="caution">
    <text evidence="2">The sequence shown here is derived from an EMBL/GenBank/DDBJ whole genome shotgun (WGS) entry which is preliminary data.</text>
</comment>
<dbReference type="EMBL" id="NJES01000218">
    <property type="protein sequence ID" value="PHH75414.1"/>
    <property type="molecule type" value="Genomic_DNA"/>
</dbReference>
<feature type="region of interest" description="Disordered" evidence="1">
    <location>
        <begin position="368"/>
        <end position="498"/>
    </location>
</feature>
<feature type="compositionally biased region" description="Polar residues" evidence="1">
    <location>
        <begin position="520"/>
        <end position="531"/>
    </location>
</feature>
<feature type="region of interest" description="Disordered" evidence="1">
    <location>
        <begin position="225"/>
        <end position="286"/>
    </location>
</feature>
<feature type="compositionally biased region" description="Pro residues" evidence="1">
    <location>
        <begin position="753"/>
        <end position="767"/>
    </location>
</feature>
<dbReference type="PANTHER" id="PTHR42068">
    <property type="entry name" value="YALI0B18964P"/>
    <property type="match status" value="1"/>
</dbReference>
<feature type="region of interest" description="Disordered" evidence="1">
    <location>
        <begin position="747"/>
        <end position="851"/>
    </location>
</feature>
<reference evidence="2 3" key="1">
    <citation type="submission" date="2017-06" db="EMBL/GenBank/DDBJ databases">
        <title>Ant-infecting Ophiocordyceps genomes reveal a high diversity of potential behavioral manipulation genes and a possible major role for enterotoxins.</title>
        <authorList>
            <person name="De Bekker C."/>
            <person name="Evans H.C."/>
            <person name="Brachmann A."/>
            <person name="Hughes D.P."/>
        </authorList>
    </citation>
    <scope>NUCLEOTIDE SEQUENCE [LARGE SCALE GENOMIC DNA]</scope>
    <source>
        <strain evidence="2 3">Map16</strain>
    </source>
</reference>
<evidence type="ECO:0000256" key="1">
    <source>
        <dbReference type="SAM" id="MobiDB-lite"/>
    </source>
</evidence>
<sequence>MPRFFFRRKAAADDCDNVIVTPPEQHSFRVFERPGTSCASFDRPRFVPRTTPLDDDNNMFADLKINRGSGLSNTTKATSTDDSSRHSNASTAPSSAAEHEATESKCNSFLDRATRTFSFGGQKKHSIPPPSPKESCVPDLPPVLSLPGQPRSRGLTCSSGSTATPTRPDSSTINLASDFGSILTTFGGKSSPSPVNGARNDVVDARFPAGIRSASAAPATLDPAVVAGSPLSTTGSRQPSNERSSPVSRQQVSGPRCTEPENVPRQQMLGSRYPETDSPEPMTVSDRDTSLLKDSLAAIKMLSESSSQPTAQTHRYRRDEDTFVSPRSKPAAADEDNIFEGSLSRASRIPHRYAPRLSFPLNKNKVMTPAEFEKYRQDKETQGSKQRAASEAVKEEADDEDDDINYDDDDDDDEQEQSKMHARQRRKQEAHMTVYRQQMMKVTGENVIAGPPTPQRAHAPQRSPLAPSSSAPQLTSTPASPGMPWPEGPSPGIEDEDEDEDVPLGILQANGFPARLRPSTRLSHYGSNSNLRAGLPLGPPPSRPASVAGDVPPHAAMRQAALPAFARNLPPDPFVGAGMARPALRESLSFSDAGQFAQMHQMHPAPLPPGGLVGVIASEERSRALRRGSPSVDNVKLPLSMGPHAPVYDPIAGIPHHMMYGPGSMPGMMSMPPTPLTPGDQAQIQMTQQMQHFMQMQMHMMQMMAANQGAGGHPTMQPSYGGGMGDVPSRHSMAFMGDPGRTMSMAHGSSPFACPPPQDAPFAPSGPPAGYAPSIAPSERSNVGGPGRYRPVSQMQPPSSMPPMAPTHQRSATMSGGLSSWDDEKSSPTVRVVDTAGEDGSDEEDEESWPAMKALREKKRSLWKTKKHDSQLAL</sequence>
<feature type="compositionally biased region" description="Polar residues" evidence="1">
    <location>
        <begin position="230"/>
        <end position="253"/>
    </location>
</feature>
<evidence type="ECO:0000313" key="3">
    <source>
        <dbReference type="Proteomes" id="UP000226431"/>
    </source>
</evidence>
<feature type="compositionally biased region" description="Low complexity" evidence="1">
    <location>
        <begin position="460"/>
        <end position="480"/>
    </location>
</feature>
<feature type="compositionally biased region" description="Polar residues" evidence="1">
    <location>
        <begin position="303"/>
        <end position="313"/>
    </location>
</feature>